<comment type="caution">
    <text evidence="1">The sequence shown here is derived from an EMBL/GenBank/DDBJ whole genome shotgun (WGS) entry which is preliminary data.</text>
</comment>
<evidence type="ECO:0000313" key="2">
    <source>
        <dbReference type="Proteomes" id="UP000436911"/>
    </source>
</evidence>
<dbReference type="AlphaFoldDB" id="A0A368NQY0"/>
<reference evidence="1 2" key="1">
    <citation type="submission" date="2018-08" db="EMBL/GenBank/DDBJ databases">
        <title>Genome sequencing of Agrobacterium vitis strain ICMP 10754.</title>
        <authorList>
            <person name="Visnovsky S.B."/>
            <person name="Pitman A.R."/>
        </authorList>
    </citation>
    <scope>NUCLEOTIDE SEQUENCE [LARGE SCALE GENOMIC DNA]</scope>
    <source>
        <strain evidence="1 2">ICMP 10754</strain>
    </source>
</reference>
<dbReference type="Proteomes" id="UP000436911">
    <property type="component" value="Unassembled WGS sequence"/>
</dbReference>
<sequence>MNDPILKAIQSAIVGMCLSDPTTGAMLGRLKPQPSKDVRTALKVDGDVLLCNRCSAPTLCTVT</sequence>
<evidence type="ECO:0000313" key="1">
    <source>
        <dbReference type="EMBL" id="KAA3529769.1"/>
    </source>
</evidence>
<protein>
    <submittedName>
        <fullName evidence="1">Uncharacterized protein</fullName>
    </submittedName>
</protein>
<gene>
    <name evidence="1" type="ORF">DXT89_08705</name>
</gene>
<accession>A0A368NQY0</accession>
<name>A0A368NQY0_AGRVI</name>
<proteinExistence type="predicted"/>
<organism evidence="1 2">
    <name type="scientific">Agrobacterium vitis</name>
    <name type="common">Rhizobium vitis</name>
    <dbReference type="NCBI Taxonomy" id="373"/>
    <lineage>
        <taxon>Bacteria</taxon>
        <taxon>Pseudomonadati</taxon>
        <taxon>Pseudomonadota</taxon>
        <taxon>Alphaproteobacteria</taxon>
        <taxon>Hyphomicrobiales</taxon>
        <taxon>Rhizobiaceae</taxon>
        <taxon>Rhizobium/Agrobacterium group</taxon>
        <taxon>Agrobacterium</taxon>
    </lineage>
</organism>
<dbReference type="EMBL" id="QUSG01000003">
    <property type="protein sequence ID" value="KAA3529769.1"/>
    <property type="molecule type" value="Genomic_DNA"/>
</dbReference>